<dbReference type="AlphaFoldDB" id="A0A553NPU1"/>
<dbReference type="GO" id="GO:0005509">
    <property type="term" value="F:calcium ion binding"/>
    <property type="evidence" value="ECO:0007669"/>
    <property type="project" value="TreeGrafter"/>
</dbReference>
<dbReference type="InterPro" id="IPR018105">
    <property type="entry name" value="Translational_control_tumour_p"/>
</dbReference>
<dbReference type="Pfam" id="PF00838">
    <property type="entry name" value="TCTP"/>
    <property type="match status" value="1"/>
</dbReference>
<dbReference type="PRINTS" id="PR01653">
    <property type="entry name" value="TCTPROTEIN"/>
</dbReference>
<evidence type="ECO:0000256" key="1">
    <source>
        <dbReference type="ARBA" id="ARBA00014759"/>
    </source>
</evidence>
<evidence type="ECO:0000259" key="3">
    <source>
        <dbReference type="PROSITE" id="PS51797"/>
    </source>
</evidence>
<dbReference type="SUPFAM" id="SSF51316">
    <property type="entry name" value="Mss4-like"/>
    <property type="match status" value="1"/>
</dbReference>
<dbReference type="STRING" id="6832.A0A553NPU1"/>
<reference evidence="4 5" key="1">
    <citation type="journal article" date="2018" name="Nat. Ecol. Evol.">
        <title>Genomic signatures of mitonuclear coevolution across populations of Tigriopus californicus.</title>
        <authorList>
            <person name="Barreto F.S."/>
            <person name="Watson E.T."/>
            <person name="Lima T.G."/>
            <person name="Willett C.S."/>
            <person name="Edmands S."/>
            <person name="Li W."/>
            <person name="Burton R.S."/>
        </authorList>
    </citation>
    <scope>NUCLEOTIDE SEQUENCE [LARGE SCALE GENOMIC DNA]</scope>
    <source>
        <strain evidence="4 5">San Diego</strain>
    </source>
</reference>
<sequence length="172" mass="19828">MKIFKDIFTEDELFSDTYKMKLVDDCLWEVYGKYETRKGDEVVLEGSNASAEEADEGTDSTSTSGIDIVLNHRLVETGFGSKKDFTVYLKDYMKKVVKHLEDNDRASEVDGFKKNISNVMKDLLGRFKDLQFFTGESMDPDAMICMCEYKDVDGEERPVLMFFKHGLNEEKF</sequence>
<organism evidence="4 5">
    <name type="scientific">Tigriopus californicus</name>
    <name type="common">Marine copepod</name>
    <dbReference type="NCBI Taxonomy" id="6832"/>
    <lineage>
        <taxon>Eukaryota</taxon>
        <taxon>Metazoa</taxon>
        <taxon>Ecdysozoa</taxon>
        <taxon>Arthropoda</taxon>
        <taxon>Crustacea</taxon>
        <taxon>Multicrustacea</taxon>
        <taxon>Hexanauplia</taxon>
        <taxon>Copepoda</taxon>
        <taxon>Harpacticoida</taxon>
        <taxon>Harpacticidae</taxon>
        <taxon>Tigriopus</taxon>
    </lineage>
</organism>
<dbReference type="InterPro" id="IPR018103">
    <property type="entry name" value="Translation_control_tumour_CS"/>
</dbReference>
<comment type="caution">
    <text evidence="4">The sequence shown here is derived from an EMBL/GenBank/DDBJ whole genome shotgun (WGS) entry which is preliminary data.</text>
</comment>
<dbReference type="PROSITE" id="PS01002">
    <property type="entry name" value="TCTP_1"/>
    <property type="match status" value="1"/>
</dbReference>
<protein>
    <recommendedName>
        <fullName evidence="1">Translationally-controlled tumor protein homolog</fullName>
    </recommendedName>
</protein>
<dbReference type="PANTHER" id="PTHR11991:SF0">
    <property type="entry name" value="TRANSLATIONALLY-CONTROLLED TUMOR PROTEIN"/>
    <property type="match status" value="1"/>
</dbReference>
<dbReference type="OrthoDB" id="10248936at2759"/>
<name>A0A553NPU1_TIGCA</name>
<keyword evidence="5" id="KW-1185">Reference proteome</keyword>
<evidence type="ECO:0000313" key="5">
    <source>
        <dbReference type="Proteomes" id="UP000318571"/>
    </source>
</evidence>
<dbReference type="InterPro" id="IPR011057">
    <property type="entry name" value="Mss4-like_sf"/>
</dbReference>
<gene>
    <name evidence="4" type="ORF">TCAL_06441</name>
</gene>
<dbReference type="InterPro" id="IPR034737">
    <property type="entry name" value="TCTP"/>
</dbReference>
<dbReference type="PANTHER" id="PTHR11991">
    <property type="entry name" value="TRANSLATIONALLY CONTROLLED TUMOR PROTEIN-RELATED"/>
    <property type="match status" value="1"/>
</dbReference>
<dbReference type="PROSITE" id="PS51797">
    <property type="entry name" value="TCTP_3"/>
    <property type="match status" value="1"/>
</dbReference>
<comment type="similarity">
    <text evidence="2">Belongs to the TCTP family.</text>
</comment>
<dbReference type="FunFam" id="2.170.150.10:FF:000002">
    <property type="entry name" value="Translationally-controlled tumor protein homolog"/>
    <property type="match status" value="1"/>
</dbReference>
<dbReference type="Proteomes" id="UP000318571">
    <property type="component" value="Chromosome 4"/>
</dbReference>
<dbReference type="GO" id="GO:0005737">
    <property type="term" value="C:cytoplasm"/>
    <property type="evidence" value="ECO:0007669"/>
    <property type="project" value="TreeGrafter"/>
</dbReference>
<feature type="domain" description="TCTP" evidence="3">
    <location>
        <begin position="1"/>
        <end position="172"/>
    </location>
</feature>
<proteinExistence type="inferred from homology"/>
<evidence type="ECO:0000313" key="4">
    <source>
        <dbReference type="EMBL" id="TRY67453.1"/>
    </source>
</evidence>
<dbReference type="InterPro" id="IPR011323">
    <property type="entry name" value="Mss4/transl-control_tumour"/>
</dbReference>
<accession>A0A553NPU1</accession>
<dbReference type="EMBL" id="VCGU01000011">
    <property type="protein sequence ID" value="TRY67453.1"/>
    <property type="molecule type" value="Genomic_DNA"/>
</dbReference>
<evidence type="ECO:0000256" key="2">
    <source>
        <dbReference type="PROSITE-ProRule" id="PRU01133"/>
    </source>
</evidence>
<dbReference type="Gene3D" id="2.170.150.10">
    <property type="entry name" value="Metal Binding Protein, Guanine Nucleotide Exchange Factor, Chain A"/>
    <property type="match status" value="1"/>
</dbReference>
<dbReference type="OMA" id="CAMITEG"/>